<protein>
    <submittedName>
        <fullName evidence="6">NAC domain-containing 83-like</fullName>
    </submittedName>
</protein>
<keyword evidence="4" id="KW-0539">Nucleus</keyword>
<evidence type="ECO:0000259" key="5">
    <source>
        <dbReference type="PROSITE" id="PS51005"/>
    </source>
</evidence>
<gene>
    <name evidence="6" type="ORF">OLEA9_A009364</name>
</gene>
<dbReference type="GO" id="GO:0006355">
    <property type="term" value="P:regulation of DNA-templated transcription"/>
    <property type="evidence" value="ECO:0007669"/>
    <property type="project" value="InterPro"/>
</dbReference>
<dbReference type="Proteomes" id="UP000594638">
    <property type="component" value="Unassembled WGS sequence"/>
</dbReference>
<evidence type="ECO:0000256" key="1">
    <source>
        <dbReference type="ARBA" id="ARBA00023015"/>
    </source>
</evidence>
<evidence type="ECO:0000256" key="2">
    <source>
        <dbReference type="ARBA" id="ARBA00023125"/>
    </source>
</evidence>
<dbReference type="Pfam" id="PF02365">
    <property type="entry name" value="NAM"/>
    <property type="match status" value="1"/>
</dbReference>
<keyword evidence="3" id="KW-0804">Transcription</keyword>
<dbReference type="Gramene" id="OE9A009364T1">
    <property type="protein sequence ID" value="OE9A009364C1"/>
    <property type="gene ID" value="OE9A009364"/>
</dbReference>
<feature type="domain" description="NAC" evidence="5">
    <location>
        <begin position="5"/>
        <end position="168"/>
    </location>
</feature>
<evidence type="ECO:0000256" key="3">
    <source>
        <dbReference type="ARBA" id="ARBA00023163"/>
    </source>
</evidence>
<dbReference type="Gene3D" id="2.170.150.80">
    <property type="entry name" value="NAC domain"/>
    <property type="match status" value="1"/>
</dbReference>
<evidence type="ECO:0000256" key="4">
    <source>
        <dbReference type="ARBA" id="ARBA00023242"/>
    </source>
</evidence>
<proteinExistence type="predicted"/>
<organism evidence="6 7">
    <name type="scientific">Olea europaea subsp. europaea</name>
    <dbReference type="NCBI Taxonomy" id="158383"/>
    <lineage>
        <taxon>Eukaryota</taxon>
        <taxon>Viridiplantae</taxon>
        <taxon>Streptophyta</taxon>
        <taxon>Embryophyta</taxon>
        <taxon>Tracheophyta</taxon>
        <taxon>Spermatophyta</taxon>
        <taxon>Magnoliopsida</taxon>
        <taxon>eudicotyledons</taxon>
        <taxon>Gunneridae</taxon>
        <taxon>Pentapetalae</taxon>
        <taxon>asterids</taxon>
        <taxon>lamiids</taxon>
        <taxon>Lamiales</taxon>
        <taxon>Oleaceae</taxon>
        <taxon>Oleeae</taxon>
        <taxon>Olea</taxon>
    </lineage>
</organism>
<comment type="caution">
    <text evidence="6">The sequence shown here is derived from an EMBL/GenBank/DDBJ whole genome shotgun (WGS) entry which is preliminary data.</text>
</comment>
<dbReference type="OrthoDB" id="1622899at2759"/>
<reference evidence="6 7" key="1">
    <citation type="submission" date="2019-12" db="EMBL/GenBank/DDBJ databases">
        <authorList>
            <person name="Alioto T."/>
            <person name="Alioto T."/>
            <person name="Gomez Garrido J."/>
        </authorList>
    </citation>
    <scope>NUCLEOTIDE SEQUENCE [LARGE SCALE GENOMIC DNA]</scope>
</reference>
<name>A0A8S0VE47_OLEEU</name>
<evidence type="ECO:0000313" key="7">
    <source>
        <dbReference type="Proteomes" id="UP000594638"/>
    </source>
</evidence>
<evidence type="ECO:0000313" key="6">
    <source>
        <dbReference type="EMBL" id="CAA3030318.1"/>
    </source>
</evidence>
<dbReference type="PANTHER" id="PTHR31719:SF164">
    <property type="entry name" value="NAC DOMAIN-CONTAINING PROTEIN"/>
    <property type="match status" value="1"/>
</dbReference>
<dbReference type="PANTHER" id="PTHR31719">
    <property type="entry name" value="NAC TRANSCRIPTION FACTOR 56"/>
    <property type="match status" value="1"/>
</dbReference>
<accession>A0A8S0VE47</accession>
<dbReference type="AlphaFoldDB" id="A0A8S0VE47"/>
<dbReference type="SUPFAM" id="SSF101941">
    <property type="entry name" value="NAC domain"/>
    <property type="match status" value="1"/>
</dbReference>
<keyword evidence="7" id="KW-1185">Reference proteome</keyword>
<dbReference type="InterPro" id="IPR036093">
    <property type="entry name" value="NAC_dom_sf"/>
</dbReference>
<sequence length="256" mass="29134">MAFSIPPSFVFKPTDQKLITLYLKPKAMGFPLPYNRILERNLYGKNGTPWIVFSDNDPWEIVGESEVGVLKKEIYVFTKLEKIGRRHIVRVAGCGTWGGKSVPKDIKNCKGEVIGVKKSFTFKLNGDLKQEETNMKKGRWIMHEYTLAGSSLEGVNNTDYAICRISWDQEETDLVVQSGFGTVEDIHESQKRNSSFERPAEKRARIDKDLDDKELNFGASMSCHGPSSDKLDEDFSNCLLRMISFDDIESTDMIWT</sequence>
<dbReference type="GO" id="GO:0003677">
    <property type="term" value="F:DNA binding"/>
    <property type="evidence" value="ECO:0007669"/>
    <property type="project" value="UniProtKB-KW"/>
</dbReference>
<dbReference type="GO" id="GO:0048731">
    <property type="term" value="P:system development"/>
    <property type="evidence" value="ECO:0007669"/>
    <property type="project" value="TreeGrafter"/>
</dbReference>
<dbReference type="EMBL" id="CACTIH010009364">
    <property type="protein sequence ID" value="CAA3030318.1"/>
    <property type="molecule type" value="Genomic_DNA"/>
</dbReference>
<dbReference type="InterPro" id="IPR003441">
    <property type="entry name" value="NAC-dom"/>
</dbReference>
<keyword evidence="1" id="KW-0805">Transcription regulation</keyword>
<dbReference type="PROSITE" id="PS51005">
    <property type="entry name" value="NAC"/>
    <property type="match status" value="1"/>
</dbReference>
<keyword evidence="2" id="KW-0238">DNA-binding</keyword>